<proteinExistence type="predicted"/>
<sequence length="47" mass="5301">MDCWILKIWGLNCYNLLAQAAFFNPVEIKNLIFTICSGSKQGGGREH</sequence>
<dbReference type="AlphaFoldDB" id="A0A0A9GYZ6"/>
<feature type="signal peptide" evidence="1">
    <location>
        <begin position="1"/>
        <end position="20"/>
    </location>
</feature>
<reference evidence="2" key="1">
    <citation type="submission" date="2014-09" db="EMBL/GenBank/DDBJ databases">
        <authorList>
            <person name="Magalhaes I.L.F."/>
            <person name="Oliveira U."/>
            <person name="Santos F.R."/>
            <person name="Vidigal T.H.D.A."/>
            <person name="Brescovit A.D."/>
            <person name="Santos A.J."/>
        </authorList>
    </citation>
    <scope>NUCLEOTIDE SEQUENCE</scope>
    <source>
        <tissue evidence="2">Shoot tissue taken approximately 20 cm above the soil surface</tissue>
    </source>
</reference>
<evidence type="ECO:0000313" key="2">
    <source>
        <dbReference type="EMBL" id="JAE25828.1"/>
    </source>
</evidence>
<accession>A0A0A9GYZ6</accession>
<reference evidence="2" key="2">
    <citation type="journal article" date="2015" name="Data Brief">
        <title>Shoot transcriptome of the giant reed, Arundo donax.</title>
        <authorList>
            <person name="Barrero R.A."/>
            <person name="Guerrero F.D."/>
            <person name="Moolhuijzen P."/>
            <person name="Goolsby J.A."/>
            <person name="Tidwell J."/>
            <person name="Bellgard S.E."/>
            <person name="Bellgard M.I."/>
        </authorList>
    </citation>
    <scope>NUCLEOTIDE SEQUENCE</scope>
    <source>
        <tissue evidence="2">Shoot tissue taken approximately 20 cm above the soil surface</tissue>
    </source>
</reference>
<keyword evidence="1" id="KW-0732">Signal</keyword>
<protein>
    <submittedName>
        <fullName evidence="2">Uncharacterized protein</fullName>
    </submittedName>
</protein>
<dbReference type="EMBL" id="GBRH01172068">
    <property type="protein sequence ID" value="JAE25828.1"/>
    <property type="molecule type" value="Transcribed_RNA"/>
</dbReference>
<name>A0A0A9GYZ6_ARUDO</name>
<evidence type="ECO:0000256" key="1">
    <source>
        <dbReference type="SAM" id="SignalP"/>
    </source>
</evidence>
<feature type="chain" id="PRO_5002045073" evidence="1">
    <location>
        <begin position="21"/>
        <end position="47"/>
    </location>
</feature>
<organism evidence="2">
    <name type="scientific">Arundo donax</name>
    <name type="common">Giant reed</name>
    <name type="synonym">Donax arundinaceus</name>
    <dbReference type="NCBI Taxonomy" id="35708"/>
    <lineage>
        <taxon>Eukaryota</taxon>
        <taxon>Viridiplantae</taxon>
        <taxon>Streptophyta</taxon>
        <taxon>Embryophyta</taxon>
        <taxon>Tracheophyta</taxon>
        <taxon>Spermatophyta</taxon>
        <taxon>Magnoliopsida</taxon>
        <taxon>Liliopsida</taxon>
        <taxon>Poales</taxon>
        <taxon>Poaceae</taxon>
        <taxon>PACMAD clade</taxon>
        <taxon>Arundinoideae</taxon>
        <taxon>Arundineae</taxon>
        <taxon>Arundo</taxon>
    </lineage>
</organism>